<gene>
    <name evidence="1" type="ORF">EXIGLDRAFT_587914</name>
</gene>
<evidence type="ECO:0000313" key="2">
    <source>
        <dbReference type="Proteomes" id="UP000077266"/>
    </source>
</evidence>
<dbReference type="Proteomes" id="UP000077266">
    <property type="component" value="Unassembled WGS sequence"/>
</dbReference>
<organism evidence="1 2">
    <name type="scientific">Exidia glandulosa HHB12029</name>
    <dbReference type="NCBI Taxonomy" id="1314781"/>
    <lineage>
        <taxon>Eukaryota</taxon>
        <taxon>Fungi</taxon>
        <taxon>Dikarya</taxon>
        <taxon>Basidiomycota</taxon>
        <taxon>Agaricomycotina</taxon>
        <taxon>Agaricomycetes</taxon>
        <taxon>Auriculariales</taxon>
        <taxon>Exidiaceae</taxon>
        <taxon>Exidia</taxon>
    </lineage>
</organism>
<name>A0A166BQQ4_EXIGL</name>
<sequence>LTMELERYISDNSLKLFGLADKSIVDFVLASASTAKSPDALFNLLKGAGLPDSSDAHAFISEVYSRAPRKSKHKHKDAARKQAENEAKSLVNQKFGFILEDE</sequence>
<dbReference type="EMBL" id="KV425884">
    <property type="protein sequence ID" value="KZW03260.1"/>
    <property type="molecule type" value="Genomic_DNA"/>
</dbReference>
<dbReference type="AlphaFoldDB" id="A0A166BQQ4"/>
<reference evidence="1 2" key="1">
    <citation type="journal article" date="2016" name="Mol. Biol. Evol.">
        <title>Comparative Genomics of Early-Diverging Mushroom-Forming Fungi Provides Insights into the Origins of Lignocellulose Decay Capabilities.</title>
        <authorList>
            <person name="Nagy L.G."/>
            <person name="Riley R."/>
            <person name="Tritt A."/>
            <person name="Adam C."/>
            <person name="Daum C."/>
            <person name="Floudas D."/>
            <person name="Sun H."/>
            <person name="Yadav J.S."/>
            <person name="Pangilinan J."/>
            <person name="Larsson K.H."/>
            <person name="Matsuura K."/>
            <person name="Barry K."/>
            <person name="Labutti K."/>
            <person name="Kuo R."/>
            <person name="Ohm R.A."/>
            <person name="Bhattacharya S.S."/>
            <person name="Shirouzu T."/>
            <person name="Yoshinaga Y."/>
            <person name="Martin F.M."/>
            <person name="Grigoriev I.V."/>
            <person name="Hibbett D.S."/>
        </authorList>
    </citation>
    <scope>NUCLEOTIDE SEQUENCE [LARGE SCALE GENOMIC DNA]</scope>
    <source>
        <strain evidence="1 2">HHB12029</strain>
    </source>
</reference>
<dbReference type="OrthoDB" id="10253254at2759"/>
<dbReference type="InParanoid" id="A0A166BQQ4"/>
<proteinExistence type="predicted"/>
<accession>A0A166BQQ4</accession>
<dbReference type="STRING" id="1314781.A0A166BQQ4"/>
<evidence type="ECO:0000313" key="1">
    <source>
        <dbReference type="EMBL" id="KZW03260.1"/>
    </source>
</evidence>
<protein>
    <submittedName>
        <fullName evidence="1">Uncharacterized protein</fullName>
    </submittedName>
</protein>
<feature type="non-terminal residue" evidence="1">
    <location>
        <position position="1"/>
    </location>
</feature>
<keyword evidence="2" id="KW-1185">Reference proteome</keyword>
<feature type="non-terminal residue" evidence="1">
    <location>
        <position position="102"/>
    </location>
</feature>